<proteinExistence type="inferred from homology"/>
<name>A0A0B2QDD7_GLYSO</name>
<dbReference type="GO" id="GO:0006890">
    <property type="term" value="P:retrograde vesicle-mediated transport, Golgi to endoplasmic reticulum"/>
    <property type="evidence" value="ECO:0007669"/>
    <property type="project" value="TreeGrafter"/>
</dbReference>
<keyword evidence="10" id="KW-0333">Golgi apparatus</keyword>
<evidence type="ECO:0000313" key="16">
    <source>
        <dbReference type="EMBL" id="KHN18029.1"/>
    </source>
</evidence>
<dbReference type="SMART" id="SM00320">
    <property type="entry name" value="WD40"/>
    <property type="match status" value="3"/>
</dbReference>
<evidence type="ECO:0000256" key="3">
    <source>
        <dbReference type="ARBA" id="ARBA00010844"/>
    </source>
</evidence>
<keyword evidence="5" id="KW-0963">Cytoplasm</keyword>
<comment type="subcellular location">
    <subcellularLocation>
        <location evidence="2">Cytoplasmic vesicle</location>
        <location evidence="2">COPI-coated vesicle membrane</location>
        <topology evidence="2">Peripheral membrane protein</topology>
        <orientation evidence="2">Cytoplasmic side</orientation>
    </subcellularLocation>
    <subcellularLocation>
        <location evidence="1">Golgi apparatus membrane</location>
        <topology evidence="1">Peripheral membrane protein</topology>
        <orientation evidence="1">Cytoplasmic side</orientation>
    </subcellularLocation>
</comment>
<dbReference type="GO" id="GO:0006891">
    <property type="term" value="P:intra-Golgi vesicle-mediated transport"/>
    <property type="evidence" value="ECO:0007669"/>
    <property type="project" value="TreeGrafter"/>
</dbReference>
<dbReference type="PANTHER" id="PTHR19876">
    <property type="entry name" value="COATOMER"/>
    <property type="match status" value="1"/>
</dbReference>
<evidence type="ECO:0000256" key="8">
    <source>
        <dbReference type="ARBA" id="ARBA00022892"/>
    </source>
</evidence>
<evidence type="ECO:0000256" key="2">
    <source>
        <dbReference type="ARBA" id="ARBA00004347"/>
    </source>
</evidence>
<dbReference type="Gene3D" id="2.130.10.10">
    <property type="entry name" value="YVTN repeat-like/Quinoprotein amine dehydrogenase"/>
    <property type="match status" value="1"/>
</dbReference>
<keyword evidence="12" id="KW-0968">Cytoplasmic vesicle</keyword>
<evidence type="ECO:0000259" key="15">
    <source>
        <dbReference type="Pfam" id="PF23953"/>
    </source>
</evidence>
<gene>
    <name evidence="16" type="ORF">glysoja_050190</name>
</gene>
<comment type="similarity">
    <text evidence="3">Belongs to the WD repeat COPB2 family.</text>
</comment>
<feature type="domain" description="COPA/B TPR" evidence="15">
    <location>
        <begin position="135"/>
        <end position="279"/>
    </location>
</feature>
<protein>
    <submittedName>
        <fullName evidence="16">Coatomer subunit beta'-2</fullName>
    </submittedName>
</protein>
<dbReference type="EMBL" id="KN660020">
    <property type="protein sequence ID" value="KHN18029.1"/>
    <property type="molecule type" value="Genomic_DNA"/>
</dbReference>
<evidence type="ECO:0000256" key="1">
    <source>
        <dbReference type="ARBA" id="ARBA00004255"/>
    </source>
</evidence>
<evidence type="ECO:0000256" key="5">
    <source>
        <dbReference type="ARBA" id="ARBA00022490"/>
    </source>
</evidence>
<dbReference type="GO" id="GO:0030126">
    <property type="term" value="C:COPI vesicle coat"/>
    <property type="evidence" value="ECO:0007669"/>
    <property type="project" value="TreeGrafter"/>
</dbReference>
<dbReference type="Pfam" id="PF00400">
    <property type="entry name" value="WD40"/>
    <property type="match status" value="2"/>
</dbReference>
<dbReference type="PROSITE" id="PS50082">
    <property type="entry name" value="WD_REPEATS_2"/>
    <property type="match status" value="1"/>
</dbReference>
<organism evidence="16">
    <name type="scientific">Glycine soja</name>
    <name type="common">Wild soybean</name>
    <dbReference type="NCBI Taxonomy" id="3848"/>
    <lineage>
        <taxon>Eukaryota</taxon>
        <taxon>Viridiplantae</taxon>
        <taxon>Streptophyta</taxon>
        <taxon>Embryophyta</taxon>
        <taxon>Tracheophyta</taxon>
        <taxon>Spermatophyta</taxon>
        <taxon>Magnoliopsida</taxon>
        <taxon>eudicotyledons</taxon>
        <taxon>Gunneridae</taxon>
        <taxon>Pentapetalae</taxon>
        <taxon>rosids</taxon>
        <taxon>fabids</taxon>
        <taxon>Fabales</taxon>
        <taxon>Fabaceae</taxon>
        <taxon>Papilionoideae</taxon>
        <taxon>50 kb inversion clade</taxon>
        <taxon>NPAAA clade</taxon>
        <taxon>indigoferoid/millettioid clade</taxon>
        <taxon>Phaseoleae</taxon>
        <taxon>Glycine</taxon>
        <taxon>Glycine subgen. Soja</taxon>
    </lineage>
</organism>
<keyword evidence="9" id="KW-0653">Protein transport</keyword>
<feature type="region of interest" description="Disordered" evidence="14">
    <location>
        <begin position="353"/>
        <end position="391"/>
    </location>
</feature>
<dbReference type="FunFam" id="1.25.40.470:FF:000001">
    <property type="entry name" value="Coatomer subunit beta"/>
    <property type="match status" value="1"/>
</dbReference>
<evidence type="ECO:0000256" key="11">
    <source>
        <dbReference type="ARBA" id="ARBA00023136"/>
    </source>
</evidence>
<evidence type="ECO:0000256" key="14">
    <source>
        <dbReference type="SAM" id="MobiDB-lite"/>
    </source>
</evidence>
<dbReference type="SUPFAM" id="SSF50978">
    <property type="entry name" value="WD40 repeat-like"/>
    <property type="match status" value="1"/>
</dbReference>
<dbReference type="PANTHER" id="PTHR19876:SF68">
    <property type="entry name" value="COATOMER SUBUNIT BETA'-2"/>
    <property type="match status" value="1"/>
</dbReference>
<dbReference type="GO" id="GO:0006886">
    <property type="term" value="P:intracellular protein transport"/>
    <property type="evidence" value="ECO:0007669"/>
    <property type="project" value="TreeGrafter"/>
</dbReference>
<evidence type="ECO:0000256" key="12">
    <source>
        <dbReference type="ARBA" id="ARBA00023329"/>
    </source>
</evidence>
<evidence type="ECO:0000256" key="7">
    <source>
        <dbReference type="ARBA" id="ARBA00022737"/>
    </source>
</evidence>
<feature type="compositionally biased region" description="Acidic residues" evidence="14">
    <location>
        <begin position="377"/>
        <end position="388"/>
    </location>
</feature>
<feature type="compositionally biased region" description="Basic and acidic residues" evidence="14">
    <location>
        <begin position="355"/>
        <end position="376"/>
    </location>
</feature>
<dbReference type="GO" id="GO:0000139">
    <property type="term" value="C:Golgi membrane"/>
    <property type="evidence" value="ECO:0007669"/>
    <property type="project" value="UniProtKB-SubCell"/>
</dbReference>
<dbReference type="InterPro" id="IPR001680">
    <property type="entry name" value="WD40_rpt"/>
</dbReference>
<dbReference type="InterPro" id="IPR050844">
    <property type="entry name" value="Coatomer_complex_subunit"/>
</dbReference>
<evidence type="ECO:0000256" key="13">
    <source>
        <dbReference type="PROSITE-ProRule" id="PRU00221"/>
    </source>
</evidence>
<dbReference type="InterPro" id="IPR036322">
    <property type="entry name" value="WD40_repeat_dom_sf"/>
</dbReference>
<dbReference type="AlphaFoldDB" id="A0A0B2QDD7"/>
<evidence type="ECO:0000256" key="10">
    <source>
        <dbReference type="ARBA" id="ARBA00023034"/>
    </source>
</evidence>
<evidence type="ECO:0000256" key="9">
    <source>
        <dbReference type="ARBA" id="ARBA00022927"/>
    </source>
</evidence>
<evidence type="ECO:0000256" key="6">
    <source>
        <dbReference type="ARBA" id="ARBA00022574"/>
    </source>
</evidence>
<sequence length="444" mass="50019">MPLRLEIKRKLAQRSERVKCVDLHPTEPWILASLYSGTVCIWNYQSQTMAKSFEVTELPVRSAKFIARKQWVVAGADDMFIRVYNYNTMDKVKVFEAHTDYIRCVAVHPTLPYVLSSSDDMLIKLWDWEKGWICMIEDALEVATDPDYRFDLAIQLGKLDVAKSIAIELQSEPKWKQLGELAMSTGKLEMAEECLKYAMDLSGLLLLYSSLGDAEGISKLAILAKEQGKNNVAFLCLFMLGKLEDCLQLLVESNRIPEAALMARSYLPSKVSEIVAIWRKDLNKVNPKAAESLANPEEYPNLFEDWQVALAVESKAVETRNVYPPAEQYVNHADKSHITLVEAFRSMQIEEGEEHLENGDSTHELTERNGEEHYTEEQEEQNGEEGSQEEAVVVDADSTDGAVLVNGNEADEEWGTNNEGAPACATSLGPIKTVGSSFWDFYLR</sequence>
<keyword evidence="6 13" id="KW-0853">WD repeat</keyword>
<accession>A0A0B2QDD7</accession>
<dbReference type="Pfam" id="PF23953">
    <property type="entry name" value="TPR_COPA_B"/>
    <property type="match status" value="1"/>
</dbReference>
<dbReference type="InterPro" id="IPR056176">
    <property type="entry name" value="TPR_COPA_B"/>
</dbReference>
<reference evidence="16" key="1">
    <citation type="submission" date="2014-07" db="EMBL/GenBank/DDBJ databases">
        <title>Identification of a novel salt tolerance gene in wild soybean by whole-genome sequencing.</title>
        <authorList>
            <person name="Lam H.-M."/>
            <person name="Qi X."/>
            <person name="Li M.-W."/>
            <person name="Liu X."/>
            <person name="Xie M."/>
            <person name="Ni M."/>
            <person name="Xu X."/>
        </authorList>
    </citation>
    <scope>NUCLEOTIDE SEQUENCE [LARGE SCALE GENOMIC DNA]</scope>
    <source>
        <tissue evidence="16">Root</tissue>
    </source>
</reference>
<dbReference type="Gene3D" id="1.25.40.470">
    <property type="match status" value="1"/>
</dbReference>
<keyword evidence="7" id="KW-0677">Repeat</keyword>
<dbReference type="InterPro" id="IPR015943">
    <property type="entry name" value="WD40/YVTN_repeat-like_dom_sf"/>
</dbReference>
<dbReference type="GO" id="GO:0006888">
    <property type="term" value="P:endoplasmic reticulum to Golgi vesicle-mediated transport"/>
    <property type="evidence" value="ECO:0007669"/>
    <property type="project" value="TreeGrafter"/>
</dbReference>
<feature type="repeat" description="WD" evidence="13">
    <location>
        <begin position="95"/>
        <end position="127"/>
    </location>
</feature>
<evidence type="ECO:0000256" key="4">
    <source>
        <dbReference type="ARBA" id="ARBA00022448"/>
    </source>
</evidence>
<dbReference type="Proteomes" id="UP000053555">
    <property type="component" value="Unassembled WGS sequence"/>
</dbReference>
<dbReference type="PROSITE" id="PS50294">
    <property type="entry name" value="WD_REPEATS_REGION"/>
    <property type="match status" value="1"/>
</dbReference>
<keyword evidence="8" id="KW-0931">ER-Golgi transport</keyword>
<keyword evidence="4" id="KW-0813">Transport</keyword>
<keyword evidence="11" id="KW-0472">Membrane</keyword>